<comment type="caution">
    <text evidence="2">The sequence shown here is derived from an EMBL/GenBank/DDBJ whole genome shotgun (WGS) entry which is preliminary data.</text>
</comment>
<gene>
    <name evidence="2" type="ORF">T459_10917</name>
</gene>
<dbReference type="AlphaFoldDB" id="A0A2G3A3P4"/>
<feature type="compositionally biased region" description="Polar residues" evidence="1">
    <location>
        <begin position="43"/>
        <end position="56"/>
    </location>
</feature>
<reference evidence="2 3" key="2">
    <citation type="journal article" date="2017" name="Genome Biol.">
        <title>New reference genome sequences of hot pepper reveal the massive evolution of plant disease-resistance genes by retroduplication.</title>
        <authorList>
            <person name="Kim S."/>
            <person name="Park J."/>
            <person name="Yeom S.I."/>
            <person name="Kim Y.M."/>
            <person name="Seo E."/>
            <person name="Kim K.T."/>
            <person name="Kim M.S."/>
            <person name="Lee J.M."/>
            <person name="Cheong K."/>
            <person name="Shin H.S."/>
            <person name="Kim S.B."/>
            <person name="Han K."/>
            <person name="Lee J."/>
            <person name="Park M."/>
            <person name="Lee H.A."/>
            <person name="Lee H.Y."/>
            <person name="Lee Y."/>
            <person name="Oh S."/>
            <person name="Lee J.H."/>
            <person name="Choi E."/>
            <person name="Choi E."/>
            <person name="Lee S.E."/>
            <person name="Jeon J."/>
            <person name="Kim H."/>
            <person name="Choi G."/>
            <person name="Song H."/>
            <person name="Lee J."/>
            <person name="Lee S.C."/>
            <person name="Kwon J.K."/>
            <person name="Lee H.Y."/>
            <person name="Koo N."/>
            <person name="Hong Y."/>
            <person name="Kim R.W."/>
            <person name="Kang W.H."/>
            <person name="Huh J.H."/>
            <person name="Kang B.C."/>
            <person name="Yang T.J."/>
            <person name="Lee Y.H."/>
            <person name="Bennetzen J.L."/>
            <person name="Choi D."/>
        </authorList>
    </citation>
    <scope>NUCLEOTIDE SEQUENCE [LARGE SCALE GENOMIC DNA]</scope>
    <source>
        <strain evidence="3">cv. CM334</strain>
    </source>
</reference>
<feature type="region of interest" description="Disordered" evidence="1">
    <location>
        <begin position="34"/>
        <end position="61"/>
    </location>
</feature>
<sequence length="81" mass="9080">MVRAVEEEKLEIPSTESQNVNGWRLTRKETIRARNISKADDSASPTVNQNNAPSGMSSSSSLRKCCHILHSFKCEYSSRHS</sequence>
<protein>
    <submittedName>
        <fullName evidence="2">Uncharacterized protein</fullName>
    </submittedName>
</protein>
<dbReference type="EMBL" id="AYRZ02000003">
    <property type="protein sequence ID" value="PHT88811.1"/>
    <property type="molecule type" value="Genomic_DNA"/>
</dbReference>
<keyword evidence="3" id="KW-1185">Reference proteome</keyword>
<reference evidence="2 3" key="1">
    <citation type="journal article" date="2014" name="Nat. Genet.">
        <title>Genome sequence of the hot pepper provides insights into the evolution of pungency in Capsicum species.</title>
        <authorList>
            <person name="Kim S."/>
            <person name="Park M."/>
            <person name="Yeom S.I."/>
            <person name="Kim Y.M."/>
            <person name="Lee J.M."/>
            <person name="Lee H.A."/>
            <person name="Seo E."/>
            <person name="Choi J."/>
            <person name="Cheong K."/>
            <person name="Kim K.T."/>
            <person name="Jung K."/>
            <person name="Lee G.W."/>
            <person name="Oh S.K."/>
            <person name="Bae C."/>
            <person name="Kim S.B."/>
            <person name="Lee H.Y."/>
            <person name="Kim S.Y."/>
            <person name="Kim M.S."/>
            <person name="Kang B.C."/>
            <person name="Jo Y.D."/>
            <person name="Yang H.B."/>
            <person name="Jeong H.J."/>
            <person name="Kang W.H."/>
            <person name="Kwon J.K."/>
            <person name="Shin C."/>
            <person name="Lim J.Y."/>
            <person name="Park J.H."/>
            <person name="Huh J.H."/>
            <person name="Kim J.S."/>
            <person name="Kim B.D."/>
            <person name="Cohen O."/>
            <person name="Paran I."/>
            <person name="Suh M.C."/>
            <person name="Lee S.B."/>
            <person name="Kim Y.K."/>
            <person name="Shin Y."/>
            <person name="Noh S.J."/>
            <person name="Park J."/>
            <person name="Seo Y.S."/>
            <person name="Kwon S.Y."/>
            <person name="Kim H.A."/>
            <person name="Park J.M."/>
            <person name="Kim H.J."/>
            <person name="Choi S.B."/>
            <person name="Bosland P.W."/>
            <person name="Reeves G."/>
            <person name="Jo S.H."/>
            <person name="Lee B.W."/>
            <person name="Cho H.T."/>
            <person name="Choi H.S."/>
            <person name="Lee M.S."/>
            <person name="Yu Y."/>
            <person name="Do Choi Y."/>
            <person name="Park B.S."/>
            <person name="van Deynze A."/>
            <person name="Ashrafi H."/>
            <person name="Hill T."/>
            <person name="Kim W.T."/>
            <person name="Pai H.S."/>
            <person name="Ahn H.K."/>
            <person name="Yeam I."/>
            <person name="Giovannoni J.J."/>
            <person name="Rose J.K."/>
            <person name="Sorensen I."/>
            <person name="Lee S.J."/>
            <person name="Kim R.W."/>
            <person name="Choi I.Y."/>
            <person name="Choi B.S."/>
            <person name="Lim J.S."/>
            <person name="Lee Y.H."/>
            <person name="Choi D."/>
        </authorList>
    </citation>
    <scope>NUCLEOTIDE SEQUENCE [LARGE SCALE GENOMIC DNA]</scope>
    <source>
        <strain evidence="3">cv. CM334</strain>
    </source>
</reference>
<accession>A0A2G3A3P4</accession>
<evidence type="ECO:0000313" key="3">
    <source>
        <dbReference type="Proteomes" id="UP000222542"/>
    </source>
</evidence>
<dbReference type="Proteomes" id="UP000222542">
    <property type="component" value="Unassembled WGS sequence"/>
</dbReference>
<organism evidence="2 3">
    <name type="scientific">Capsicum annuum</name>
    <name type="common">Capsicum pepper</name>
    <dbReference type="NCBI Taxonomy" id="4072"/>
    <lineage>
        <taxon>Eukaryota</taxon>
        <taxon>Viridiplantae</taxon>
        <taxon>Streptophyta</taxon>
        <taxon>Embryophyta</taxon>
        <taxon>Tracheophyta</taxon>
        <taxon>Spermatophyta</taxon>
        <taxon>Magnoliopsida</taxon>
        <taxon>eudicotyledons</taxon>
        <taxon>Gunneridae</taxon>
        <taxon>Pentapetalae</taxon>
        <taxon>asterids</taxon>
        <taxon>lamiids</taxon>
        <taxon>Solanales</taxon>
        <taxon>Solanaceae</taxon>
        <taxon>Solanoideae</taxon>
        <taxon>Capsiceae</taxon>
        <taxon>Capsicum</taxon>
    </lineage>
</organism>
<evidence type="ECO:0000256" key="1">
    <source>
        <dbReference type="SAM" id="MobiDB-lite"/>
    </source>
</evidence>
<dbReference type="Gramene" id="PHT88811">
    <property type="protein sequence ID" value="PHT88811"/>
    <property type="gene ID" value="T459_10917"/>
</dbReference>
<evidence type="ECO:0000313" key="2">
    <source>
        <dbReference type="EMBL" id="PHT88811.1"/>
    </source>
</evidence>
<name>A0A2G3A3P4_CAPAN</name>
<proteinExistence type="predicted"/>